<evidence type="ECO:0000256" key="2">
    <source>
        <dbReference type="ARBA" id="ARBA00012391"/>
    </source>
</evidence>
<keyword evidence="6" id="KW-0547">Nucleotide-binding</keyword>
<evidence type="ECO:0000256" key="4">
    <source>
        <dbReference type="ARBA" id="ARBA00022679"/>
    </source>
</evidence>
<evidence type="ECO:0000256" key="1">
    <source>
        <dbReference type="ARBA" id="ARBA00008885"/>
    </source>
</evidence>
<keyword evidence="4 11" id="KW-0808">Transferase</keyword>
<comment type="caution">
    <text evidence="11">The sequence shown here is derived from an EMBL/GenBank/DDBJ whole genome shotgun (WGS) entry which is preliminary data.</text>
</comment>
<dbReference type="InterPro" id="IPR011784">
    <property type="entry name" value="SO4_adenylTrfase_ssu"/>
</dbReference>
<proteinExistence type="inferred from homology"/>
<dbReference type="AlphaFoldDB" id="A0A811T644"/>
<organism evidence="11 12">
    <name type="scientific">Candidatus Argoarchaeum ethanivorans</name>
    <dbReference type="NCBI Taxonomy" id="2608793"/>
    <lineage>
        <taxon>Archaea</taxon>
        <taxon>Methanobacteriati</taxon>
        <taxon>Methanobacteriota</taxon>
        <taxon>Stenosarchaea group</taxon>
        <taxon>Methanomicrobia</taxon>
        <taxon>Methanosarcinales</taxon>
        <taxon>Methanosarcinales incertae sedis</taxon>
        <taxon>GOM Arc I cluster</taxon>
        <taxon>Candidatus Argoarchaeum</taxon>
    </lineage>
</organism>
<keyword evidence="5 11" id="KW-0548">Nucleotidyltransferase</keyword>
<dbReference type="Proteomes" id="UP000610373">
    <property type="component" value="Unassembled WGS sequence"/>
</dbReference>
<evidence type="ECO:0000256" key="9">
    <source>
        <dbReference type="ARBA" id="ARBA00031812"/>
    </source>
</evidence>
<dbReference type="EMBL" id="CAJHIO010000002">
    <property type="protein sequence ID" value="CAD6491120.1"/>
    <property type="molecule type" value="Genomic_DNA"/>
</dbReference>
<dbReference type="InterPro" id="IPR014729">
    <property type="entry name" value="Rossmann-like_a/b/a_fold"/>
</dbReference>
<dbReference type="PIRSF" id="PIRSF002936">
    <property type="entry name" value="CysDAde_trans"/>
    <property type="match status" value="1"/>
</dbReference>
<dbReference type="SUPFAM" id="SSF52402">
    <property type="entry name" value="Adenine nucleotide alpha hydrolases-like"/>
    <property type="match status" value="1"/>
</dbReference>
<evidence type="ECO:0000259" key="10">
    <source>
        <dbReference type="Pfam" id="PF01507"/>
    </source>
</evidence>
<accession>A0A811T644</accession>
<feature type="domain" description="Phosphoadenosine phosphosulphate reductase" evidence="10">
    <location>
        <begin position="25"/>
        <end position="221"/>
    </location>
</feature>
<reference evidence="11" key="1">
    <citation type="submission" date="2020-10" db="EMBL/GenBank/DDBJ databases">
        <authorList>
            <person name="Hahn C.J."/>
            <person name="Laso-Perez R."/>
            <person name="Vulcano F."/>
            <person name="Vaziourakis K.-M."/>
            <person name="Stokke R."/>
            <person name="Steen I.H."/>
            <person name="Teske A."/>
            <person name="Boetius A."/>
            <person name="Liebeke M."/>
            <person name="Amann R."/>
            <person name="Knittel K."/>
        </authorList>
    </citation>
    <scope>NUCLEOTIDE SEQUENCE</scope>
    <source>
        <strain evidence="11">Gfbio:e3339647-f889-4370-9287-4fb5cb688e4c:AG392O15_GoMArc1</strain>
    </source>
</reference>
<dbReference type="Pfam" id="PF01507">
    <property type="entry name" value="PAPS_reduct"/>
    <property type="match status" value="1"/>
</dbReference>
<dbReference type="InterPro" id="IPR002500">
    <property type="entry name" value="PAPS_reduct_dom"/>
</dbReference>
<dbReference type="GO" id="GO:0005524">
    <property type="term" value="F:ATP binding"/>
    <property type="evidence" value="ECO:0007669"/>
    <property type="project" value="UniProtKB-KW"/>
</dbReference>
<evidence type="ECO:0000256" key="7">
    <source>
        <dbReference type="ARBA" id="ARBA00022840"/>
    </source>
</evidence>
<keyword evidence="7" id="KW-0067">ATP-binding</keyword>
<dbReference type="PANTHER" id="PTHR43196">
    <property type="entry name" value="SULFATE ADENYLYLTRANSFERASE SUBUNIT 2"/>
    <property type="match status" value="1"/>
</dbReference>
<evidence type="ECO:0000256" key="3">
    <source>
        <dbReference type="ARBA" id="ARBA00022004"/>
    </source>
</evidence>
<dbReference type="PANTHER" id="PTHR43196:SF1">
    <property type="entry name" value="SULFATE ADENYLYLTRANSFERASE SUBUNIT 2"/>
    <property type="match status" value="1"/>
</dbReference>
<evidence type="ECO:0000256" key="5">
    <source>
        <dbReference type="ARBA" id="ARBA00022695"/>
    </source>
</evidence>
<name>A0A811T644_9EURY</name>
<dbReference type="Gene3D" id="3.40.50.620">
    <property type="entry name" value="HUPs"/>
    <property type="match status" value="1"/>
</dbReference>
<sequence>MDHLDKLESQSIYIIREAYKQFKDVAILWSIGKDSTTLMHLVRKSFYGRVPFPALHIDTSYKFQEIYDFRDKWSKEWNFKLIIGRNDEAIAAGIGPDTGDKLTCCGRLKTEALKQTIDKYNFKALLLGIRRDEHGIRAKERVFSPRNKQFQWDYKNQPAELWDQFKNKQEGEEHIRVHPLLHWTELDVWRYIQREDIPIVDLYFAKDGKRYRSIGCEPCCDPVDSDADTVDRIVEELKTTKVSERSGRAQDKERAYMMQKLRALGYM</sequence>
<evidence type="ECO:0000256" key="6">
    <source>
        <dbReference type="ARBA" id="ARBA00022741"/>
    </source>
</evidence>
<protein>
    <recommendedName>
        <fullName evidence="3">Sulfate adenylyltransferase subunit 2</fullName>
        <ecNumber evidence="2">2.7.7.4</ecNumber>
    </recommendedName>
    <alternativeName>
        <fullName evidence="8">ATP-sulfurylase small subunit</fullName>
    </alternativeName>
    <alternativeName>
        <fullName evidence="9">Sulfate adenylate transferase</fullName>
    </alternativeName>
</protein>
<dbReference type="EC" id="2.7.7.4" evidence="2"/>
<comment type="similarity">
    <text evidence="1">Belongs to the PAPS reductase family. CysD subfamily.</text>
</comment>
<dbReference type="GO" id="GO:0000103">
    <property type="term" value="P:sulfate assimilation"/>
    <property type="evidence" value="ECO:0007669"/>
    <property type="project" value="InterPro"/>
</dbReference>
<gene>
    <name evidence="11" type="primary">cysD</name>
    <name evidence="11" type="ORF">CHKLHMKO_00071</name>
</gene>
<dbReference type="InterPro" id="IPR050128">
    <property type="entry name" value="Sulfate_adenylyltrnsfr_sub2"/>
</dbReference>
<dbReference type="GO" id="GO:0004781">
    <property type="term" value="F:sulfate adenylyltransferase (ATP) activity"/>
    <property type="evidence" value="ECO:0007669"/>
    <property type="project" value="UniProtKB-EC"/>
</dbReference>
<dbReference type="NCBIfam" id="NF003587">
    <property type="entry name" value="PRK05253.1"/>
    <property type="match status" value="1"/>
</dbReference>
<evidence type="ECO:0000256" key="8">
    <source>
        <dbReference type="ARBA" id="ARBA00030256"/>
    </source>
</evidence>
<evidence type="ECO:0000313" key="12">
    <source>
        <dbReference type="Proteomes" id="UP000610373"/>
    </source>
</evidence>
<evidence type="ECO:0000313" key="11">
    <source>
        <dbReference type="EMBL" id="CAD6491120.1"/>
    </source>
</evidence>